<sequence length="242" mass="25726">MSNVCRHAIVEELAELGATVHTCARNETELDACLLNWKAKDLRVSGSVCDVSSGPQREKLMETINSIFHGKLNILVNNAGGPLCKHTVDYTAEDISSVMALNFDSAFHLSQLAYPMLKTSGAGTIIFISSIASYLAINIGAVYGAAKGAMNQLAKNLACEWAKDNIRANSVAPGYTNTPLVDAVYNPGSLEAINSRVPLGRLGEPKEVSSLVAFLCMPASSYITGQILYVDGGVTVNGFLPL</sequence>
<evidence type="ECO:0000313" key="4">
    <source>
        <dbReference type="Proteomes" id="UP001153076"/>
    </source>
</evidence>
<gene>
    <name evidence="3" type="ORF">Cgig2_032099</name>
</gene>
<organism evidence="3 4">
    <name type="scientific">Carnegiea gigantea</name>
    <dbReference type="NCBI Taxonomy" id="171969"/>
    <lineage>
        <taxon>Eukaryota</taxon>
        <taxon>Viridiplantae</taxon>
        <taxon>Streptophyta</taxon>
        <taxon>Embryophyta</taxon>
        <taxon>Tracheophyta</taxon>
        <taxon>Spermatophyta</taxon>
        <taxon>Magnoliopsida</taxon>
        <taxon>eudicotyledons</taxon>
        <taxon>Gunneridae</taxon>
        <taxon>Pentapetalae</taxon>
        <taxon>Caryophyllales</taxon>
        <taxon>Cactineae</taxon>
        <taxon>Cactaceae</taxon>
        <taxon>Cactoideae</taxon>
        <taxon>Echinocereeae</taxon>
        <taxon>Carnegiea</taxon>
    </lineage>
</organism>
<dbReference type="PANTHER" id="PTHR42898">
    <property type="entry name" value="TROPINONE REDUCTASE"/>
    <property type="match status" value="1"/>
</dbReference>
<dbReference type="FunFam" id="3.40.50.720:FF:000084">
    <property type="entry name" value="Short-chain dehydrogenase reductase"/>
    <property type="match status" value="1"/>
</dbReference>
<evidence type="ECO:0000313" key="3">
    <source>
        <dbReference type="EMBL" id="KAJ8424164.1"/>
    </source>
</evidence>
<keyword evidence="1" id="KW-0521">NADP</keyword>
<dbReference type="EMBL" id="JAKOGI010001756">
    <property type="protein sequence ID" value="KAJ8424164.1"/>
    <property type="molecule type" value="Genomic_DNA"/>
</dbReference>
<keyword evidence="2" id="KW-0560">Oxidoreductase</keyword>
<dbReference type="PRINTS" id="PR00080">
    <property type="entry name" value="SDRFAMILY"/>
</dbReference>
<proteinExistence type="predicted"/>
<keyword evidence="4" id="KW-1185">Reference proteome</keyword>
<accession>A0A9Q1GRW5</accession>
<dbReference type="GO" id="GO:0016491">
    <property type="term" value="F:oxidoreductase activity"/>
    <property type="evidence" value="ECO:0007669"/>
    <property type="project" value="UniProtKB-KW"/>
</dbReference>
<dbReference type="InterPro" id="IPR020904">
    <property type="entry name" value="Sc_DH/Rdtase_CS"/>
</dbReference>
<dbReference type="Pfam" id="PF13561">
    <property type="entry name" value="adh_short_C2"/>
    <property type="match status" value="1"/>
</dbReference>
<dbReference type="AlphaFoldDB" id="A0A9Q1GRW5"/>
<evidence type="ECO:0000256" key="2">
    <source>
        <dbReference type="ARBA" id="ARBA00023002"/>
    </source>
</evidence>
<evidence type="ECO:0008006" key="5">
    <source>
        <dbReference type="Google" id="ProtNLM"/>
    </source>
</evidence>
<dbReference type="Gene3D" id="3.40.50.720">
    <property type="entry name" value="NAD(P)-binding Rossmann-like Domain"/>
    <property type="match status" value="1"/>
</dbReference>
<comment type="caution">
    <text evidence="3">The sequence shown here is derived from an EMBL/GenBank/DDBJ whole genome shotgun (WGS) entry which is preliminary data.</text>
</comment>
<dbReference type="Proteomes" id="UP001153076">
    <property type="component" value="Unassembled WGS sequence"/>
</dbReference>
<dbReference type="InterPro" id="IPR045000">
    <property type="entry name" value="TR"/>
</dbReference>
<dbReference type="InterPro" id="IPR036291">
    <property type="entry name" value="NAD(P)-bd_dom_sf"/>
</dbReference>
<dbReference type="InterPro" id="IPR002347">
    <property type="entry name" value="SDR_fam"/>
</dbReference>
<evidence type="ECO:0000256" key="1">
    <source>
        <dbReference type="ARBA" id="ARBA00022857"/>
    </source>
</evidence>
<reference evidence="3" key="1">
    <citation type="submission" date="2022-04" db="EMBL/GenBank/DDBJ databases">
        <title>Carnegiea gigantea Genome sequencing and assembly v2.</title>
        <authorList>
            <person name="Copetti D."/>
            <person name="Sanderson M.J."/>
            <person name="Burquez A."/>
            <person name="Wojciechowski M.F."/>
        </authorList>
    </citation>
    <scope>NUCLEOTIDE SEQUENCE</scope>
    <source>
        <strain evidence="3">SGP5-SGP5p</strain>
        <tissue evidence="3">Aerial part</tissue>
    </source>
</reference>
<protein>
    <recommendedName>
        <fullName evidence="5">Tropinone reductase I</fullName>
    </recommendedName>
</protein>
<dbReference type="PANTHER" id="PTHR42898:SF6">
    <property type="entry name" value="NADP-DEPENDENT MANNITOL DEHYDROGENASE"/>
    <property type="match status" value="1"/>
</dbReference>
<dbReference type="PROSITE" id="PS00061">
    <property type="entry name" value="ADH_SHORT"/>
    <property type="match status" value="1"/>
</dbReference>
<name>A0A9Q1GRW5_9CARY</name>
<dbReference type="PRINTS" id="PR00081">
    <property type="entry name" value="GDHRDH"/>
</dbReference>
<dbReference type="OrthoDB" id="417891at2759"/>
<dbReference type="SUPFAM" id="SSF51735">
    <property type="entry name" value="NAD(P)-binding Rossmann-fold domains"/>
    <property type="match status" value="1"/>
</dbReference>